<evidence type="ECO:0000313" key="2">
    <source>
        <dbReference type="EMBL" id="KAK7082158.1"/>
    </source>
</evidence>
<dbReference type="InterPro" id="IPR036236">
    <property type="entry name" value="Znf_C2H2_sf"/>
</dbReference>
<sequence length="592" mass="67849">MEKSEKESLDLSDLTADLLALSRSKGKSKKRKEPASVDRKIRSPCLDHQEFQAEAITLSRAANMKVQINKEKSPPVRIHCSYCNVYFSNNAELQSHCRGPDHQMTIMSDEGREWTHRPPPRGLSADEYALCSTFKDTQHCRLGDQCVGAHSNAELVEWQERFEYRAMKLERAKEKQLHGASYSDQLLERLSQAQHQDALISEKTTGIITNISPEPNLRVSQKPSHHEWMISLCPPAPLRVIALLHDAHRTHFSISEVTQIDNIRCIHRSCEPENNQEWICTDVDAFVPHEHRVIEYKVTITFKTVIYGTFRQAVIFDYGSEPVLMQRLCVDVIPVEDLSALEETKKTILTRSERWCDENVDIITFEPKTHDLSCPDRNLLNSYPAPTNENFVFTQTSMEKVPTRSNYKSRVHDLLHIEELAQFDLMSRFNIKTTLQITSSYLLLPSTAATAKYSRPGELFGKLELSSEISEDSHHGRLVLSNCNTILVSTIPEAPENGVATNSEEGKKIPRRCVYEVLIEDKTKKEIYLRFSEQAVNALRLNDDEEVTVEVQFQLNRLPLCEMHTALDRLPNLDMIFPDISFEFAIPWNTKK</sequence>
<organism evidence="2 3">
    <name type="scientific">Halocaridina rubra</name>
    <name type="common">Hawaiian red shrimp</name>
    <dbReference type="NCBI Taxonomy" id="373956"/>
    <lineage>
        <taxon>Eukaryota</taxon>
        <taxon>Metazoa</taxon>
        <taxon>Ecdysozoa</taxon>
        <taxon>Arthropoda</taxon>
        <taxon>Crustacea</taxon>
        <taxon>Multicrustacea</taxon>
        <taxon>Malacostraca</taxon>
        <taxon>Eumalacostraca</taxon>
        <taxon>Eucarida</taxon>
        <taxon>Decapoda</taxon>
        <taxon>Pleocyemata</taxon>
        <taxon>Caridea</taxon>
        <taxon>Atyoidea</taxon>
        <taxon>Atyidae</taxon>
        <taxon>Halocaridina</taxon>
    </lineage>
</organism>
<keyword evidence="3" id="KW-1185">Reference proteome</keyword>
<comment type="caution">
    <text evidence="2">The sequence shown here is derived from an EMBL/GenBank/DDBJ whole genome shotgun (WGS) entry which is preliminary data.</text>
</comment>
<evidence type="ECO:0000313" key="3">
    <source>
        <dbReference type="Proteomes" id="UP001381693"/>
    </source>
</evidence>
<dbReference type="InterPro" id="IPR013087">
    <property type="entry name" value="Znf_C2H2_type"/>
</dbReference>
<name>A0AAN8XI93_HALRR</name>
<dbReference type="AlphaFoldDB" id="A0AAN8XI93"/>
<protein>
    <recommendedName>
        <fullName evidence="1">C2H2-type domain-containing protein</fullName>
    </recommendedName>
</protein>
<dbReference type="SUPFAM" id="SSF57667">
    <property type="entry name" value="beta-beta-alpha zinc fingers"/>
    <property type="match status" value="1"/>
</dbReference>
<reference evidence="2 3" key="1">
    <citation type="submission" date="2023-11" db="EMBL/GenBank/DDBJ databases">
        <title>Halocaridina rubra genome assembly.</title>
        <authorList>
            <person name="Smith C."/>
        </authorList>
    </citation>
    <scope>NUCLEOTIDE SEQUENCE [LARGE SCALE GENOMIC DNA]</scope>
    <source>
        <strain evidence="2">EP-1</strain>
        <tissue evidence="2">Whole</tissue>
    </source>
</reference>
<feature type="domain" description="C2H2-type" evidence="1">
    <location>
        <begin position="80"/>
        <end position="102"/>
    </location>
</feature>
<proteinExistence type="predicted"/>
<gene>
    <name evidence="2" type="ORF">SK128_003180</name>
</gene>
<evidence type="ECO:0000259" key="1">
    <source>
        <dbReference type="PROSITE" id="PS00028"/>
    </source>
</evidence>
<dbReference type="PROSITE" id="PS00028">
    <property type="entry name" value="ZINC_FINGER_C2H2_1"/>
    <property type="match status" value="1"/>
</dbReference>
<dbReference type="Proteomes" id="UP001381693">
    <property type="component" value="Unassembled WGS sequence"/>
</dbReference>
<dbReference type="EMBL" id="JAXCGZ010004158">
    <property type="protein sequence ID" value="KAK7082158.1"/>
    <property type="molecule type" value="Genomic_DNA"/>
</dbReference>
<accession>A0AAN8XI93</accession>